<keyword evidence="1" id="KW-0547">Nucleotide-binding</keyword>
<dbReference type="GO" id="GO:0005524">
    <property type="term" value="F:ATP binding"/>
    <property type="evidence" value="ECO:0007669"/>
    <property type="project" value="UniProtKB-KW"/>
</dbReference>
<dbReference type="PANTHER" id="PTHR11070">
    <property type="entry name" value="UVRD / RECB / PCRA DNA HELICASE FAMILY MEMBER"/>
    <property type="match status" value="1"/>
</dbReference>
<evidence type="ECO:0000256" key="4">
    <source>
        <dbReference type="ARBA" id="ARBA00022840"/>
    </source>
</evidence>
<dbReference type="SUPFAM" id="SSF52540">
    <property type="entry name" value="P-loop containing nucleoside triphosphate hydrolases"/>
    <property type="match status" value="1"/>
</dbReference>
<comment type="catalytic activity">
    <reaction evidence="6">
        <text>Couples ATP hydrolysis with the unwinding of duplex DNA by translocating in the 3'-5' direction.</text>
        <dbReference type="EC" id="5.6.2.4"/>
    </reaction>
</comment>
<dbReference type="InterPro" id="IPR014017">
    <property type="entry name" value="DNA_helicase_UvrD-like_C"/>
</dbReference>
<gene>
    <name evidence="12" type="ORF">SAMN02910432_01952</name>
</gene>
<evidence type="ECO:0000256" key="3">
    <source>
        <dbReference type="ARBA" id="ARBA00022806"/>
    </source>
</evidence>
<dbReference type="InterPro" id="IPR000212">
    <property type="entry name" value="DNA_helicase_UvrD/REP"/>
</dbReference>
<dbReference type="Pfam" id="PF00580">
    <property type="entry name" value="UvrD-helicase"/>
    <property type="match status" value="1"/>
</dbReference>
<evidence type="ECO:0000256" key="8">
    <source>
        <dbReference type="ARBA" id="ARBA00048988"/>
    </source>
</evidence>
<dbReference type="Proteomes" id="UP000182635">
    <property type="component" value="Unassembled WGS sequence"/>
</dbReference>
<accession>A0A1I2T230</accession>
<name>A0A1I2T230_9LACO</name>
<dbReference type="OrthoDB" id="9787585at2"/>
<dbReference type="Pfam" id="PF13361">
    <property type="entry name" value="UvrD_C"/>
    <property type="match status" value="1"/>
</dbReference>
<organism evidence="12 13">
    <name type="scientific">Ligilactobacillus ruminis DSM 20403 = NBRC 102161</name>
    <dbReference type="NCBI Taxonomy" id="1423798"/>
    <lineage>
        <taxon>Bacteria</taxon>
        <taxon>Bacillati</taxon>
        <taxon>Bacillota</taxon>
        <taxon>Bacilli</taxon>
        <taxon>Lactobacillales</taxon>
        <taxon>Lactobacillaceae</taxon>
        <taxon>Ligilactobacillus</taxon>
    </lineage>
</organism>
<dbReference type="InterPro" id="IPR048228">
    <property type="entry name" value="HelD_bacillota"/>
</dbReference>
<keyword evidence="9" id="KW-0175">Coiled coil</keyword>
<dbReference type="RefSeq" id="WP_014072984.1">
    <property type="nucleotide sequence ID" value="NZ_AYYL01000066.1"/>
</dbReference>
<evidence type="ECO:0000256" key="6">
    <source>
        <dbReference type="ARBA" id="ARBA00034617"/>
    </source>
</evidence>
<dbReference type="NCBIfam" id="NF041464">
    <property type="entry name" value="HelD_BACSU"/>
    <property type="match status" value="1"/>
</dbReference>
<proteinExistence type="predicted"/>
<dbReference type="EC" id="5.6.2.4" evidence="7"/>
<evidence type="ECO:0000256" key="9">
    <source>
        <dbReference type="SAM" id="Coils"/>
    </source>
</evidence>
<reference evidence="13" key="1">
    <citation type="submission" date="2016-10" db="EMBL/GenBank/DDBJ databases">
        <authorList>
            <person name="Varghese N."/>
            <person name="Submissions S."/>
        </authorList>
    </citation>
    <scope>NUCLEOTIDE SEQUENCE [LARGE SCALE GENOMIC DNA]</scope>
    <source>
        <strain evidence="13">DSM 20403</strain>
    </source>
</reference>
<evidence type="ECO:0000313" key="13">
    <source>
        <dbReference type="Proteomes" id="UP000182635"/>
    </source>
</evidence>
<dbReference type="GeneID" id="29802129"/>
<feature type="domain" description="UvrD-like helicase ATP-binding" evidence="10">
    <location>
        <begin position="210"/>
        <end position="556"/>
    </location>
</feature>
<dbReference type="GO" id="GO:0005829">
    <property type="term" value="C:cytosol"/>
    <property type="evidence" value="ECO:0007669"/>
    <property type="project" value="TreeGrafter"/>
</dbReference>
<dbReference type="EMBL" id="FOPI01000045">
    <property type="protein sequence ID" value="SFG58870.1"/>
    <property type="molecule type" value="Genomic_DNA"/>
</dbReference>
<dbReference type="Gene3D" id="3.40.50.300">
    <property type="entry name" value="P-loop containing nucleotide triphosphate hydrolases"/>
    <property type="match status" value="2"/>
</dbReference>
<feature type="domain" description="UvrD-like helicase C-terminal" evidence="11">
    <location>
        <begin position="652"/>
        <end position="711"/>
    </location>
</feature>
<keyword evidence="5" id="KW-0413">Isomerase</keyword>
<protein>
    <recommendedName>
        <fullName evidence="7">DNA 3'-5' helicase</fullName>
        <ecNumber evidence="7">5.6.2.4</ecNumber>
    </recommendedName>
</protein>
<comment type="catalytic activity">
    <reaction evidence="8">
        <text>ATP + H2O = ADP + phosphate + H(+)</text>
        <dbReference type="Rhea" id="RHEA:13065"/>
        <dbReference type="ChEBI" id="CHEBI:15377"/>
        <dbReference type="ChEBI" id="CHEBI:15378"/>
        <dbReference type="ChEBI" id="CHEBI:30616"/>
        <dbReference type="ChEBI" id="CHEBI:43474"/>
        <dbReference type="ChEBI" id="CHEBI:456216"/>
        <dbReference type="EC" id="5.6.2.4"/>
    </reaction>
</comment>
<dbReference type="PANTHER" id="PTHR11070:SF17">
    <property type="entry name" value="DNA HELICASE IV"/>
    <property type="match status" value="1"/>
</dbReference>
<dbReference type="InterPro" id="IPR014016">
    <property type="entry name" value="UvrD-like_ATP-bd"/>
</dbReference>
<evidence type="ECO:0000256" key="5">
    <source>
        <dbReference type="ARBA" id="ARBA00023235"/>
    </source>
</evidence>
<evidence type="ECO:0000256" key="2">
    <source>
        <dbReference type="ARBA" id="ARBA00022801"/>
    </source>
</evidence>
<dbReference type="InterPro" id="IPR027417">
    <property type="entry name" value="P-loop_NTPase"/>
</dbReference>
<evidence type="ECO:0000313" key="12">
    <source>
        <dbReference type="EMBL" id="SFG58870.1"/>
    </source>
</evidence>
<dbReference type="GO" id="GO:0016887">
    <property type="term" value="F:ATP hydrolysis activity"/>
    <property type="evidence" value="ECO:0007669"/>
    <property type="project" value="RHEA"/>
</dbReference>
<dbReference type="AlphaFoldDB" id="A0A1I2T230"/>
<dbReference type="GO" id="GO:0043138">
    <property type="term" value="F:3'-5' DNA helicase activity"/>
    <property type="evidence" value="ECO:0007669"/>
    <property type="project" value="UniProtKB-EC"/>
</dbReference>
<feature type="coiled-coil region" evidence="9">
    <location>
        <begin position="16"/>
        <end position="43"/>
    </location>
</feature>
<evidence type="ECO:0000256" key="1">
    <source>
        <dbReference type="ARBA" id="ARBA00022741"/>
    </source>
</evidence>
<keyword evidence="3 12" id="KW-0347">Helicase</keyword>
<evidence type="ECO:0000259" key="11">
    <source>
        <dbReference type="Pfam" id="PF13361"/>
    </source>
</evidence>
<dbReference type="GO" id="GO:0000725">
    <property type="term" value="P:recombinational repair"/>
    <property type="evidence" value="ECO:0007669"/>
    <property type="project" value="TreeGrafter"/>
</dbReference>
<keyword evidence="2" id="KW-0378">Hydrolase</keyword>
<sequence>MDSEKKKEQQRVDYVIGRIKEKIETTENELEKARKETSSVEKNYVQNAKINTFEVDDRMETNAEVQQQKQLVAKNVENERILKQELSKLTLLKDSPYFGRIDILDQGEEEPESLYIGTASFAENNRNFLVYDWRAPISSIFYNGTLGNVQYETPMGIQTTELVKKRQFTIVDGKIRHMFDTNETIGDEMLQAVLGEHSDEYMKNIVATIQKEQNDIIRDTKHDLLLVQGVAGSGKTSAILQRIAFLLYHSNRKLSADQIVLFSPNLLFSHYISEVLPSLGERNMRQVTLAEFFSRRFQGLNVETIFARYEKSPLLTQKQLAVRQIKESAEFMQKIFAYAKKLDAKDLKFADMTLPDGQVIFSAKEIKEIFAKLPTAMKQKDKFLEIKNALIKRLNRLIKTTARSRKMRAAIDLLSDEEYNDLIGKKRRNHFQSLDQEVFYIGEKIAERKFAQIYDGLYNGFFFDVYAQYQDFLTRTLPDSSHEFSENVEFHRISLSDCAPVLYLRDLLTGGGKNRSIEHLFIDEMQDYSMATMIYLKHAFPNAKLTLLGDSEQALFNPLEEPKSLLQRLNESLQIKNCRIIELNTSYRSTKQITDFMKSLLPNKGKIRSFARSGAKPTLFMTSRENALKDLKTTLKNAFDQNGTVALITKNERDAEELFFKLKEDFDVTLLDDQDVSVPSGITILPIYLAKGLEFDSVIVCDVTEEKFPEDTLGIFYTICSRAMHSLTLICPEQMPEMLRQIPPELYTVSFSFEKNAES</sequence>
<dbReference type="GO" id="GO:0003677">
    <property type="term" value="F:DNA binding"/>
    <property type="evidence" value="ECO:0007669"/>
    <property type="project" value="InterPro"/>
</dbReference>
<evidence type="ECO:0000256" key="7">
    <source>
        <dbReference type="ARBA" id="ARBA00034808"/>
    </source>
</evidence>
<keyword evidence="4" id="KW-0067">ATP-binding</keyword>
<evidence type="ECO:0000259" key="10">
    <source>
        <dbReference type="Pfam" id="PF00580"/>
    </source>
</evidence>